<sequence length="231" mass="25707">MSSNSFFPRTEAGQIVWLSNYSSKLPIHGSACGIDDEEIAGTLADIRYYVWLLQHWHPAVQRDAKEATAFKQLIINGSSNDKVNHPQASTFPDPPPIPAPGIQKRLFSQIVRIKAGANYNEAIGHNLGVIAVANNVDHPVPEFTVTVELGATGSRVRIDFKKYGHDGIWIESRINGGDWAFLAIDTVKPYLDERPLAPGNTHETREYRLRWWDKSAPHGEWSTVQQAVLGS</sequence>
<name>A0ABY3CDX3_9GAMM</name>
<accession>A0ABY3CDX3</accession>
<organism evidence="1 2">
    <name type="scientific">Candidatus Methylobacter oryzae</name>
    <dbReference type="NCBI Taxonomy" id="2497749"/>
    <lineage>
        <taxon>Bacteria</taxon>
        <taxon>Pseudomonadati</taxon>
        <taxon>Pseudomonadota</taxon>
        <taxon>Gammaproteobacteria</taxon>
        <taxon>Methylococcales</taxon>
        <taxon>Methylococcaceae</taxon>
        <taxon>Methylobacter</taxon>
    </lineage>
</organism>
<dbReference type="RefSeq" id="WP_127029718.1">
    <property type="nucleotide sequence ID" value="NZ_RYFG02000092.1"/>
</dbReference>
<keyword evidence="2" id="KW-1185">Reference proteome</keyword>
<gene>
    <name evidence="1" type="ORF">EKO24_010515</name>
</gene>
<reference evidence="1 2" key="1">
    <citation type="journal article" date="2019" name="Antonie Van Leeuwenhoek">
        <title>Description of 'Ca. Methylobacter oryzae' KRF1, a novel species from the environmentally important Methylobacter clade 2.</title>
        <authorList>
            <person name="Khatri K."/>
            <person name="Mohite J.A."/>
            <person name="Pandit P.S."/>
            <person name="Bahulikar R."/>
            <person name="Rahalkar M.C."/>
        </authorList>
    </citation>
    <scope>NUCLEOTIDE SEQUENCE [LARGE SCALE GENOMIC DNA]</scope>
    <source>
        <strain evidence="1 2">KRF1</strain>
    </source>
</reference>
<evidence type="ECO:0000313" key="1">
    <source>
        <dbReference type="EMBL" id="TRW95144.1"/>
    </source>
</evidence>
<protein>
    <submittedName>
        <fullName evidence="1">Uncharacterized protein</fullName>
    </submittedName>
</protein>
<comment type="caution">
    <text evidence="1">The sequence shown here is derived from an EMBL/GenBank/DDBJ whole genome shotgun (WGS) entry which is preliminary data.</text>
</comment>
<proteinExistence type="predicted"/>
<dbReference type="Proteomes" id="UP000733744">
    <property type="component" value="Unassembled WGS sequence"/>
</dbReference>
<evidence type="ECO:0000313" key="2">
    <source>
        <dbReference type="Proteomes" id="UP000733744"/>
    </source>
</evidence>
<dbReference type="EMBL" id="RYFG02000092">
    <property type="protein sequence ID" value="TRW95144.1"/>
    <property type="molecule type" value="Genomic_DNA"/>
</dbReference>